<gene>
    <name evidence="2" type="ORF">BGTH12_LOCUS3904</name>
</gene>
<dbReference type="Proteomes" id="UP000683417">
    <property type="component" value="Unassembled WGS sequence"/>
</dbReference>
<keyword evidence="1" id="KW-0732">Signal</keyword>
<reference evidence="2" key="1">
    <citation type="submission" date="2020-10" db="EMBL/GenBank/DDBJ databases">
        <authorList>
            <person name="Muller C M."/>
        </authorList>
    </citation>
    <scope>NUCLEOTIDE SEQUENCE</scope>
    <source>
        <strain evidence="2">THUN-12</strain>
    </source>
</reference>
<evidence type="ECO:0000313" key="2">
    <source>
        <dbReference type="EMBL" id="CAD6502546.1"/>
    </source>
</evidence>
<accession>A0A9W4D1S5</accession>
<dbReference type="EMBL" id="CAJHIT010000006">
    <property type="protein sequence ID" value="CAD6502546.1"/>
    <property type="molecule type" value="Genomic_DNA"/>
</dbReference>
<dbReference type="AlphaFoldDB" id="A0A9W4D1S5"/>
<proteinExistence type="predicted"/>
<evidence type="ECO:0000256" key="1">
    <source>
        <dbReference type="SAM" id="SignalP"/>
    </source>
</evidence>
<feature type="signal peptide" evidence="1">
    <location>
        <begin position="1"/>
        <end position="26"/>
    </location>
</feature>
<comment type="caution">
    <text evidence="2">The sequence shown here is derived from an EMBL/GenBank/DDBJ whole genome shotgun (WGS) entry which is preliminary data.</text>
</comment>
<evidence type="ECO:0000313" key="3">
    <source>
        <dbReference type="Proteomes" id="UP000683417"/>
    </source>
</evidence>
<name>A0A9W4D1S5_BLUGR</name>
<protein>
    <submittedName>
        <fullName evidence="2">BgTH12-05137</fullName>
    </submittedName>
</protein>
<feature type="chain" id="PRO_5040870558" evidence="1">
    <location>
        <begin position="27"/>
        <end position="152"/>
    </location>
</feature>
<sequence length="152" mass="17073">MRFSKVATILQGASFLVATSASFTTAHVPMESKVFNCLGRKLMKADFLQGKQVAVSLIAKRKLVGRSSVYMEEEFLNDEKIDTIMYSDRETTMDYLHLLPRSCYTEEVDGYDHNAIHNLLIDNLHRVPDILLKESWTTREGSTATGIGARGP</sequence>
<organism evidence="2 3">
    <name type="scientific">Blumeria graminis f. sp. triticale</name>
    <dbReference type="NCBI Taxonomy" id="1689686"/>
    <lineage>
        <taxon>Eukaryota</taxon>
        <taxon>Fungi</taxon>
        <taxon>Dikarya</taxon>
        <taxon>Ascomycota</taxon>
        <taxon>Pezizomycotina</taxon>
        <taxon>Leotiomycetes</taxon>
        <taxon>Erysiphales</taxon>
        <taxon>Erysiphaceae</taxon>
        <taxon>Blumeria</taxon>
    </lineage>
</organism>